<organism evidence="1">
    <name type="scientific">uncultured Rubrobacteraceae bacterium</name>
    <dbReference type="NCBI Taxonomy" id="349277"/>
    <lineage>
        <taxon>Bacteria</taxon>
        <taxon>Bacillati</taxon>
        <taxon>Actinomycetota</taxon>
        <taxon>Rubrobacteria</taxon>
        <taxon>Rubrobacterales</taxon>
        <taxon>Rubrobacteraceae</taxon>
        <taxon>environmental samples</taxon>
    </lineage>
</organism>
<name>A0A6J4RRR3_9ACTN</name>
<dbReference type="AlphaFoldDB" id="A0A6J4RRR3"/>
<evidence type="ECO:0000313" key="1">
    <source>
        <dbReference type="EMBL" id="CAA9475779.1"/>
    </source>
</evidence>
<gene>
    <name evidence="1" type="ORF">AVDCRST_MAG05-918</name>
</gene>
<protein>
    <submittedName>
        <fullName evidence="1">Uncharacterized protein</fullName>
    </submittedName>
</protein>
<sequence>MLETLLGCPKSLLGKGHRIRRSVRHGRYIIEGVSRSGVKG</sequence>
<accession>A0A6J4RRR3</accession>
<reference evidence="1" key="1">
    <citation type="submission" date="2020-02" db="EMBL/GenBank/DDBJ databases">
        <authorList>
            <person name="Meier V. D."/>
        </authorList>
    </citation>
    <scope>NUCLEOTIDE SEQUENCE</scope>
    <source>
        <strain evidence="1">AVDCRST_MAG05</strain>
    </source>
</reference>
<proteinExistence type="predicted"/>
<dbReference type="EMBL" id="CADCVM010000102">
    <property type="protein sequence ID" value="CAA9475779.1"/>
    <property type="molecule type" value="Genomic_DNA"/>
</dbReference>